<feature type="transmembrane region" description="Helical" evidence="6">
    <location>
        <begin position="186"/>
        <end position="210"/>
    </location>
</feature>
<dbReference type="PANTHER" id="PTHR12703">
    <property type="entry name" value="TRANSMEMBRANE PROTEIN 33"/>
    <property type="match status" value="1"/>
</dbReference>
<accession>A0A507DRR0</accession>
<evidence type="ECO:0000256" key="5">
    <source>
        <dbReference type="ARBA" id="ARBA00023136"/>
    </source>
</evidence>
<dbReference type="AlphaFoldDB" id="A0A507DRR0"/>
<dbReference type="Proteomes" id="UP000318582">
    <property type="component" value="Unassembled WGS sequence"/>
</dbReference>
<dbReference type="InterPro" id="IPR051645">
    <property type="entry name" value="PER33/POM33_regulator"/>
</dbReference>
<dbReference type="GO" id="GO:0016020">
    <property type="term" value="C:membrane"/>
    <property type="evidence" value="ECO:0007669"/>
    <property type="project" value="UniProtKB-SubCell"/>
</dbReference>
<evidence type="ECO:0000256" key="2">
    <source>
        <dbReference type="ARBA" id="ARBA00007322"/>
    </source>
</evidence>
<dbReference type="GO" id="GO:0005783">
    <property type="term" value="C:endoplasmic reticulum"/>
    <property type="evidence" value="ECO:0007669"/>
    <property type="project" value="TreeGrafter"/>
</dbReference>
<dbReference type="Pfam" id="PF03661">
    <property type="entry name" value="TMEM33_Pom33"/>
    <property type="match status" value="1"/>
</dbReference>
<name>A0A507DRR0_9FUNG</name>
<sequence>MPPSTTKSAGPSGDATSASALPAQTFVQRMSKLILSVQFLWFVGHLVTVIQALTYALFARYGAGGPWNYAKAYYGTLLSYGIIMYKAHGIPQISVAYLHRILADENSWYFALALNWAVSKPLLVTLLPYTVFSLFHSLNYLRSEVVPALLPPAQHPTITPRVQDAILRLVKSYQNPALRLVAFAEVWFLFPTITFGVLLGWTSFMAPLLYARFLSFRYMTSPLTKAAFSELRTRSDLLMAHPQVPPAVKKIYDAARQQVTKMGEAMQPQAQAQ</sequence>
<organism evidence="7 8">
    <name type="scientific">Powellomyces hirtus</name>
    <dbReference type="NCBI Taxonomy" id="109895"/>
    <lineage>
        <taxon>Eukaryota</taxon>
        <taxon>Fungi</taxon>
        <taxon>Fungi incertae sedis</taxon>
        <taxon>Chytridiomycota</taxon>
        <taxon>Chytridiomycota incertae sedis</taxon>
        <taxon>Chytridiomycetes</taxon>
        <taxon>Spizellomycetales</taxon>
        <taxon>Powellomycetaceae</taxon>
        <taxon>Powellomyces</taxon>
    </lineage>
</organism>
<comment type="caution">
    <text evidence="7">The sequence shown here is derived from an EMBL/GenBank/DDBJ whole genome shotgun (WGS) entry which is preliminary data.</text>
</comment>
<reference evidence="7 8" key="1">
    <citation type="journal article" date="2019" name="Sci. Rep.">
        <title>Comparative genomics of chytrid fungi reveal insights into the obligate biotrophic and pathogenic lifestyle of Synchytrium endobioticum.</title>
        <authorList>
            <person name="van de Vossenberg B.T.L.H."/>
            <person name="Warris S."/>
            <person name="Nguyen H.D.T."/>
            <person name="van Gent-Pelzer M.P.E."/>
            <person name="Joly D.L."/>
            <person name="van de Geest H.C."/>
            <person name="Bonants P.J.M."/>
            <person name="Smith D.S."/>
            <person name="Levesque C.A."/>
            <person name="van der Lee T.A.J."/>
        </authorList>
    </citation>
    <scope>NUCLEOTIDE SEQUENCE [LARGE SCALE GENOMIC DNA]</scope>
    <source>
        <strain evidence="7 8">CBS 809.83</strain>
    </source>
</reference>
<keyword evidence="3 6" id="KW-0812">Transmembrane</keyword>
<dbReference type="EMBL" id="QEAQ01000165">
    <property type="protein sequence ID" value="TPX54226.1"/>
    <property type="molecule type" value="Genomic_DNA"/>
</dbReference>
<keyword evidence="8" id="KW-1185">Reference proteome</keyword>
<feature type="transmembrane region" description="Helical" evidence="6">
    <location>
        <begin position="70"/>
        <end position="87"/>
    </location>
</feature>
<feature type="transmembrane region" description="Helical" evidence="6">
    <location>
        <begin position="108"/>
        <end position="132"/>
    </location>
</feature>
<dbReference type="PANTHER" id="PTHR12703:SF4">
    <property type="entry name" value="TRANSMEMBRANE PROTEIN 33"/>
    <property type="match status" value="1"/>
</dbReference>
<keyword evidence="4 6" id="KW-1133">Transmembrane helix</keyword>
<comment type="subcellular location">
    <subcellularLocation>
        <location evidence="1">Membrane</location>
        <topology evidence="1">Multi-pass membrane protein</topology>
    </subcellularLocation>
</comment>
<gene>
    <name evidence="7" type="ORF">PhCBS80983_g06007</name>
</gene>
<dbReference type="GO" id="GO:0071786">
    <property type="term" value="P:endoplasmic reticulum tubular network organization"/>
    <property type="evidence" value="ECO:0007669"/>
    <property type="project" value="TreeGrafter"/>
</dbReference>
<evidence type="ECO:0000313" key="8">
    <source>
        <dbReference type="Proteomes" id="UP000318582"/>
    </source>
</evidence>
<protein>
    <submittedName>
        <fullName evidence="7">Uncharacterized protein</fullName>
    </submittedName>
</protein>
<comment type="similarity">
    <text evidence="2">Belongs to the PER33/POM33 family.</text>
</comment>
<keyword evidence="5 6" id="KW-0472">Membrane</keyword>
<evidence type="ECO:0000256" key="4">
    <source>
        <dbReference type="ARBA" id="ARBA00022989"/>
    </source>
</evidence>
<proteinExistence type="inferred from homology"/>
<dbReference type="GO" id="GO:0061024">
    <property type="term" value="P:membrane organization"/>
    <property type="evidence" value="ECO:0007669"/>
    <property type="project" value="TreeGrafter"/>
</dbReference>
<feature type="transmembrane region" description="Helical" evidence="6">
    <location>
        <begin position="39"/>
        <end position="58"/>
    </location>
</feature>
<evidence type="ECO:0000256" key="1">
    <source>
        <dbReference type="ARBA" id="ARBA00004141"/>
    </source>
</evidence>
<evidence type="ECO:0000313" key="7">
    <source>
        <dbReference type="EMBL" id="TPX54226.1"/>
    </source>
</evidence>
<evidence type="ECO:0000256" key="6">
    <source>
        <dbReference type="SAM" id="Phobius"/>
    </source>
</evidence>
<dbReference type="STRING" id="109895.A0A507DRR0"/>
<dbReference type="InterPro" id="IPR005344">
    <property type="entry name" value="TMEM33/Pom33"/>
</dbReference>
<evidence type="ECO:0000256" key="3">
    <source>
        <dbReference type="ARBA" id="ARBA00022692"/>
    </source>
</evidence>